<gene>
    <name evidence="1" type="primary">ROM2_1</name>
    <name evidence="1" type="ORF">FBU59_003576</name>
</gene>
<evidence type="ECO:0000313" key="2">
    <source>
        <dbReference type="Proteomes" id="UP001150603"/>
    </source>
</evidence>
<name>A0ACC1J848_9FUNG</name>
<protein>
    <submittedName>
        <fullName evidence="1">RHO1 GDP-GTP exchange protein 2</fullName>
    </submittedName>
</protein>
<reference evidence="1" key="1">
    <citation type="submission" date="2022-07" db="EMBL/GenBank/DDBJ databases">
        <title>Phylogenomic reconstructions and comparative analyses of Kickxellomycotina fungi.</title>
        <authorList>
            <person name="Reynolds N.K."/>
            <person name="Stajich J.E."/>
            <person name="Barry K."/>
            <person name="Grigoriev I.V."/>
            <person name="Crous P."/>
            <person name="Smith M.E."/>
        </authorList>
    </citation>
    <scope>NUCLEOTIDE SEQUENCE</scope>
    <source>
        <strain evidence="1">NRRL 5244</strain>
    </source>
</reference>
<comment type="caution">
    <text evidence="1">The sequence shown here is derived from an EMBL/GenBank/DDBJ whole genome shotgun (WGS) entry which is preliminary data.</text>
</comment>
<keyword evidence="2" id="KW-1185">Reference proteome</keyword>
<sequence length="552" mass="59567">MATETKVPHAKGISRYIADERIVPISMLDATVPAVETGALMGIREVFGLQTGRSALMRHTPSSSSIKGRQAGVTASGRAPLTFLHIACRTLCRTLLASSLSDRDAWIEAVHKRVCVPQTLVEAYTETRILSDRDFVPGRAPVCSAPFLSSTGCQMILFGNKDGMFMGIYGVPTSIVRVSHATSISKIHVLRKFNMVIALSDTSLLVFSLSAIEKSASSNGSVPSTKIASSVGFFDVGTYVGTPLIVLMKPRGSRSHFKCIQPYMNEGAAAPETSTTENASTTGRRASSSSNNDQHADSSEPAVRTIRVVYQGSRASLRLISDFSLPGKTKKVHFLRRKLCIVGASNFEIVDVQTGASLRTLPDALDDDFSFIAQFDSGQALAVCKVGKEFLLCYEEFAFFIDNFGRRSRPNVFVRWEMRPTLVTFRYPYLVAVNPKFLEIRHMETGVLLSVVRLHKAVCLNPDSKSIVLHIAVKPSSTGLVAGTGSQSSATQSQASDKGGSTKAQSPVVAESSTGNVVPGLAGIDGTRTFPEGNASFYRVIEVRLPPLKTSK</sequence>
<proteinExistence type="predicted"/>
<dbReference type="EMBL" id="JANBPW010002333">
    <property type="protein sequence ID" value="KAJ1941174.1"/>
    <property type="molecule type" value="Genomic_DNA"/>
</dbReference>
<evidence type="ECO:0000313" key="1">
    <source>
        <dbReference type="EMBL" id="KAJ1941174.1"/>
    </source>
</evidence>
<organism evidence="1 2">
    <name type="scientific">Linderina macrospora</name>
    <dbReference type="NCBI Taxonomy" id="4868"/>
    <lineage>
        <taxon>Eukaryota</taxon>
        <taxon>Fungi</taxon>
        <taxon>Fungi incertae sedis</taxon>
        <taxon>Zoopagomycota</taxon>
        <taxon>Kickxellomycotina</taxon>
        <taxon>Kickxellomycetes</taxon>
        <taxon>Kickxellales</taxon>
        <taxon>Kickxellaceae</taxon>
        <taxon>Linderina</taxon>
    </lineage>
</organism>
<accession>A0ACC1J848</accession>
<dbReference type="Proteomes" id="UP001150603">
    <property type="component" value="Unassembled WGS sequence"/>
</dbReference>